<reference evidence="11" key="1">
    <citation type="journal article" date="2019" name="Int. J. Syst. Evol. Microbiol.">
        <title>The Global Catalogue of Microorganisms (GCM) 10K type strain sequencing project: providing services to taxonomists for standard genome sequencing and annotation.</title>
        <authorList>
            <consortium name="The Broad Institute Genomics Platform"/>
            <consortium name="The Broad Institute Genome Sequencing Center for Infectious Disease"/>
            <person name="Wu L."/>
            <person name="Ma J."/>
        </authorList>
    </citation>
    <scope>NUCLEOTIDE SEQUENCE [LARGE SCALE GENOMIC DNA]</scope>
    <source>
        <strain evidence="11">VKM B-3226</strain>
    </source>
</reference>
<dbReference type="EC" id="5.2.1.8" evidence="3"/>
<accession>A0ABV7RZ97</accession>
<sequence length="272" mass="29308">MEMKPLLPPIVVNGVTIPAERIAAEAQNHPAPKGKPGQAWKAAARALALREILLQEARARGIAPEPAELAPGQWETEEEAMIRQLLETAIRPEPADEFALRALYDGAPERFRAPSLYEAAHILIAAPAGDAAARAVARDTALALLDELRRVPRRFAELAAQNSACSSRQNGGLLGQLSSGDTVPEFEAALAGMEEGEISAQPVETRYGFHLIRLDAKARGAILPFETVLPHLREAREKAAWVVASRTFTAELVARAEVSGVSLAAEAERKDR</sequence>
<gene>
    <name evidence="10" type="ORF">ACFOMP_05275</name>
</gene>
<dbReference type="Gene3D" id="3.10.50.40">
    <property type="match status" value="1"/>
</dbReference>
<evidence type="ECO:0000256" key="3">
    <source>
        <dbReference type="ARBA" id="ARBA00013194"/>
    </source>
</evidence>
<evidence type="ECO:0000256" key="1">
    <source>
        <dbReference type="ARBA" id="ARBA00000971"/>
    </source>
</evidence>
<name>A0ABV7RZ97_9RHOB</name>
<dbReference type="PANTHER" id="PTHR47245:SF2">
    <property type="entry name" value="PEPTIDYL-PROLYL CIS-TRANS ISOMERASE HP_0175-RELATED"/>
    <property type="match status" value="1"/>
</dbReference>
<dbReference type="PROSITE" id="PS50198">
    <property type="entry name" value="PPIC_PPIASE_2"/>
    <property type="match status" value="1"/>
</dbReference>
<dbReference type="EMBL" id="JBHRXE010000011">
    <property type="protein sequence ID" value="MFC3568857.1"/>
    <property type="molecule type" value="Genomic_DNA"/>
</dbReference>
<evidence type="ECO:0000259" key="9">
    <source>
        <dbReference type="PROSITE" id="PS50198"/>
    </source>
</evidence>
<keyword evidence="5 8" id="KW-0697">Rotamase</keyword>
<dbReference type="Pfam" id="PF00639">
    <property type="entry name" value="Rotamase"/>
    <property type="match status" value="1"/>
</dbReference>
<dbReference type="InterPro" id="IPR027304">
    <property type="entry name" value="Trigger_fact/SurA_dom_sf"/>
</dbReference>
<dbReference type="InterPro" id="IPR023058">
    <property type="entry name" value="PPIase_PpiC_CS"/>
</dbReference>
<protein>
    <recommendedName>
        <fullName evidence="4">Parvulin-like PPIase</fullName>
        <ecNumber evidence="3">5.2.1.8</ecNumber>
    </recommendedName>
    <alternativeName>
        <fullName evidence="6">Peptidyl-prolyl cis-trans isomerase plp</fullName>
    </alternativeName>
    <alternativeName>
        <fullName evidence="7">Rotamase plp</fullName>
    </alternativeName>
</protein>
<dbReference type="PANTHER" id="PTHR47245">
    <property type="entry name" value="PEPTIDYLPROLYL ISOMERASE"/>
    <property type="match status" value="1"/>
</dbReference>
<evidence type="ECO:0000313" key="11">
    <source>
        <dbReference type="Proteomes" id="UP001595596"/>
    </source>
</evidence>
<evidence type="ECO:0000256" key="7">
    <source>
        <dbReference type="ARBA" id="ARBA00031484"/>
    </source>
</evidence>
<evidence type="ECO:0000313" key="10">
    <source>
        <dbReference type="EMBL" id="MFC3568857.1"/>
    </source>
</evidence>
<dbReference type="SUPFAM" id="SSF54534">
    <property type="entry name" value="FKBP-like"/>
    <property type="match status" value="1"/>
</dbReference>
<dbReference type="SUPFAM" id="SSF109998">
    <property type="entry name" value="Triger factor/SurA peptide-binding domain-like"/>
    <property type="match status" value="1"/>
</dbReference>
<dbReference type="InterPro" id="IPR046357">
    <property type="entry name" value="PPIase_dom_sf"/>
</dbReference>
<organism evidence="10 11">
    <name type="scientific">Paracoccus simplex</name>
    <dbReference type="NCBI Taxonomy" id="2086346"/>
    <lineage>
        <taxon>Bacteria</taxon>
        <taxon>Pseudomonadati</taxon>
        <taxon>Pseudomonadota</taxon>
        <taxon>Alphaproteobacteria</taxon>
        <taxon>Rhodobacterales</taxon>
        <taxon>Paracoccaceae</taxon>
        <taxon>Paracoccus</taxon>
    </lineage>
</organism>
<dbReference type="GO" id="GO:0016853">
    <property type="term" value="F:isomerase activity"/>
    <property type="evidence" value="ECO:0007669"/>
    <property type="project" value="UniProtKB-KW"/>
</dbReference>
<evidence type="ECO:0000256" key="4">
    <source>
        <dbReference type="ARBA" id="ARBA00018370"/>
    </source>
</evidence>
<evidence type="ECO:0000256" key="6">
    <source>
        <dbReference type="ARBA" id="ARBA00030642"/>
    </source>
</evidence>
<keyword evidence="11" id="KW-1185">Reference proteome</keyword>
<evidence type="ECO:0000256" key="8">
    <source>
        <dbReference type="PROSITE-ProRule" id="PRU00278"/>
    </source>
</evidence>
<evidence type="ECO:0000256" key="5">
    <source>
        <dbReference type="ARBA" id="ARBA00023110"/>
    </source>
</evidence>
<keyword evidence="8 10" id="KW-0413">Isomerase</keyword>
<comment type="similarity">
    <text evidence="2">Belongs to the PpiC/parvulin rotamase family.</text>
</comment>
<dbReference type="InterPro" id="IPR050245">
    <property type="entry name" value="PrsA_foldase"/>
</dbReference>
<dbReference type="PROSITE" id="PS01096">
    <property type="entry name" value="PPIC_PPIASE_1"/>
    <property type="match status" value="1"/>
</dbReference>
<dbReference type="Proteomes" id="UP001595596">
    <property type="component" value="Unassembled WGS sequence"/>
</dbReference>
<proteinExistence type="inferred from homology"/>
<feature type="domain" description="PpiC" evidence="9">
    <location>
        <begin position="114"/>
        <end position="216"/>
    </location>
</feature>
<evidence type="ECO:0000256" key="2">
    <source>
        <dbReference type="ARBA" id="ARBA00007656"/>
    </source>
</evidence>
<dbReference type="InterPro" id="IPR000297">
    <property type="entry name" value="PPIase_PpiC"/>
</dbReference>
<comment type="caution">
    <text evidence="10">The sequence shown here is derived from an EMBL/GenBank/DDBJ whole genome shotgun (WGS) entry which is preliminary data.</text>
</comment>
<comment type="catalytic activity">
    <reaction evidence="1">
        <text>[protein]-peptidylproline (omega=180) = [protein]-peptidylproline (omega=0)</text>
        <dbReference type="Rhea" id="RHEA:16237"/>
        <dbReference type="Rhea" id="RHEA-COMP:10747"/>
        <dbReference type="Rhea" id="RHEA-COMP:10748"/>
        <dbReference type="ChEBI" id="CHEBI:83833"/>
        <dbReference type="ChEBI" id="CHEBI:83834"/>
        <dbReference type="EC" id="5.2.1.8"/>
    </reaction>
</comment>